<dbReference type="AlphaFoldDB" id="A0AAE6JIM1"/>
<proteinExistence type="predicted"/>
<evidence type="ECO:0000313" key="6">
    <source>
        <dbReference type="Proteomes" id="UP000250557"/>
    </source>
</evidence>
<reference evidence="4 6" key="1">
    <citation type="submission" date="2019-08" db="EMBL/GenBank/DDBJ databases">
        <title>Comparative genome analysis confer to the adaptation heavy metal polluted environment.</title>
        <authorList>
            <person name="Li Y."/>
        </authorList>
    </citation>
    <scope>NUCLEOTIDE SEQUENCE [LARGE SCALE GENOMIC DNA]</scope>
    <source>
        <strain evidence="4 6">P2</strain>
    </source>
</reference>
<evidence type="ECO:0000313" key="5">
    <source>
        <dbReference type="EMBL" id="QTE51117.1"/>
    </source>
</evidence>
<feature type="coiled-coil region" evidence="1">
    <location>
        <begin position="61"/>
        <end position="88"/>
    </location>
</feature>
<dbReference type="Proteomes" id="UP000250557">
    <property type="component" value="Chromosome"/>
</dbReference>
<evidence type="ECO:0000256" key="1">
    <source>
        <dbReference type="SAM" id="Coils"/>
    </source>
</evidence>
<dbReference type="EMBL" id="CP071880">
    <property type="protein sequence ID" value="QTE51117.1"/>
    <property type="molecule type" value="Genomic_DNA"/>
</dbReference>
<keyword evidence="3" id="KW-0732">Signal</keyword>
<evidence type="ECO:0008006" key="8">
    <source>
        <dbReference type="Google" id="ProtNLM"/>
    </source>
</evidence>
<dbReference type="EMBL" id="CP043451">
    <property type="protein sequence ID" value="QEM06356.1"/>
    <property type="molecule type" value="Genomic_DNA"/>
</dbReference>
<evidence type="ECO:0000256" key="3">
    <source>
        <dbReference type="SAM" id="SignalP"/>
    </source>
</evidence>
<evidence type="ECO:0000313" key="7">
    <source>
        <dbReference type="Proteomes" id="UP000663940"/>
    </source>
</evidence>
<name>A0AAE6JIM1_9SPHI</name>
<evidence type="ECO:0000256" key="2">
    <source>
        <dbReference type="SAM" id="MobiDB-lite"/>
    </source>
</evidence>
<organism evidence="4 6">
    <name type="scientific">Mucilaginibacter rubeus</name>
    <dbReference type="NCBI Taxonomy" id="2027860"/>
    <lineage>
        <taxon>Bacteria</taxon>
        <taxon>Pseudomonadati</taxon>
        <taxon>Bacteroidota</taxon>
        <taxon>Sphingobacteriia</taxon>
        <taxon>Sphingobacteriales</taxon>
        <taxon>Sphingobacteriaceae</taxon>
        <taxon>Mucilaginibacter</taxon>
    </lineage>
</organism>
<keyword evidence="7" id="KW-1185">Reference proteome</keyword>
<accession>A0AAE6JIM1</accession>
<protein>
    <recommendedName>
        <fullName evidence="8">Adhesin domain-containing protein</fullName>
    </recommendedName>
</protein>
<keyword evidence="1" id="KW-0175">Coiled coil</keyword>
<feature type="chain" id="PRO_5042124300" description="Adhesin domain-containing protein" evidence="3">
    <location>
        <begin position="26"/>
        <end position="488"/>
    </location>
</feature>
<reference evidence="5 7" key="2">
    <citation type="submission" date="2021-03" db="EMBL/GenBank/DDBJ databases">
        <title>Mucilaginibacter strains isolated from gold and copper mining confer multi heavy-metal resistance.</title>
        <authorList>
            <person name="Li Y."/>
        </authorList>
    </citation>
    <scope>NUCLEOTIDE SEQUENCE [LARGE SCALE GENOMIC DNA]</scope>
    <source>
        <strain evidence="5 7">P2-4</strain>
    </source>
</reference>
<evidence type="ECO:0000313" key="4">
    <source>
        <dbReference type="EMBL" id="QEM06356.1"/>
    </source>
</evidence>
<feature type="compositionally biased region" description="Pro residues" evidence="2">
    <location>
        <begin position="30"/>
        <end position="47"/>
    </location>
</feature>
<sequence length="488" mass="53588">MKPKIFSPALLMLIGLLAISTANFAQVSPAAPPAPAMPKLPPTPPPAAELNGDGWTSVTDSKEYQQKMKELNAKMRELQKEMSNLRVQQQKQLHLKMQNMLKLNKQLAFKFKDSLKLKNFDSLKFKMKFKGFDSLKFADKFEMLSPNINFGFKNFDQNFSYSYDGDEGYEKQVQNGDIIEKTKSYSKSYNVDGNDVINIDNKYGKVTVFTWAKSEVKVDVQIVVGANDEDKVQKMLDAVSIKDSKDGSGVSFRTSINQGDGDNEGGIWGSLFGKRNAFRKMEINYTVYMPARNPLTINNKYGNTELPDLSGKLNINNSYGSLSAKSLSNPACQIRVKYGSATIGNLTGSDLDVAYGSLNLGDCDKLNADVSYGSAKIGRITTSGNINVKFSGALKIEEVDKNVKNLSVNSSYSSVKLGVSDGQNADFDITVHYGSFNYSGHDVNITSKTPADGERGYSPTKTYKGHLGKGGSDKTITINTSYGSVSFD</sequence>
<dbReference type="RefSeq" id="WP_112657323.1">
    <property type="nucleotide sequence ID" value="NZ_CP043451.1"/>
</dbReference>
<gene>
    <name evidence="4" type="ORF">DIU31_023605</name>
    <name evidence="5" type="ORF">J3L21_03850</name>
</gene>
<feature type="signal peptide" evidence="3">
    <location>
        <begin position="1"/>
        <end position="25"/>
    </location>
</feature>
<dbReference type="Proteomes" id="UP000663940">
    <property type="component" value="Chromosome"/>
</dbReference>
<feature type="region of interest" description="Disordered" evidence="2">
    <location>
        <begin position="30"/>
        <end position="50"/>
    </location>
</feature>